<gene>
    <name evidence="2" type="ORF">TELCIR_23169</name>
</gene>
<keyword evidence="3" id="KW-1185">Reference proteome</keyword>
<dbReference type="EMBL" id="KZ386021">
    <property type="protein sequence ID" value="PIO55444.1"/>
    <property type="molecule type" value="Genomic_DNA"/>
</dbReference>
<dbReference type="AlphaFoldDB" id="A0A2G9TBX4"/>
<keyword evidence="1" id="KW-1133">Transmembrane helix</keyword>
<feature type="transmembrane region" description="Helical" evidence="1">
    <location>
        <begin position="20"/>
        <end position="38"/>
    </location>
</feature>
<protein>
    <submittedName>
        <fullName evidence="2">Uncharacterized protein</fullName>
    </submittedName>
</protein>
<organism evidence="2 3">
    <name type="scientific">Teladorsagia circumcincta</name>
    <name type="common">Brown stomach worm</name>
    <name type="synonym">Ostertagia circumcincta</name>
    <dbReference type="NCBI Taxonomy" id="45464"/>
    <lineage>
        <taxon>Eukaryota</taxon>
        <taxon>Metazoa</taxon>
        <taxon>Ecdysozoa</taxon>
        <taxon>Nematoda</taxon>
        <taxon>Chromadorea</taxon>
        <taxon>Rhabditida</taxon>
        <taxon>Rhabditina</taxon>
        <taxon>Rhabditomorpha</taxon>
        <taxon>Strongyloidea</taxon>
        <taxon>Trichostrongylidae</taxon>
        <taxon>Teladorsagia</taxon>
    </lineage>
</organism>
<dbReference type="Proteomes" id="UP000230423">
    <property type="component" value="Unassembled WGS sequence"/>
</dbReference>
<feature type="non-terminal residue" evidence="2">
    <location>
        <position position="77"/>
    </location>
</feature>
<evidence type="ECO:0000313" key="3">
    <source>
        <dbReference type="Proteomes" id="UP000230423"/>
    </source>
</evidence>
<keyword evidence="1" id="KW-0472">Membrane</keyword>
<dbReference type="OrthoDB" id="5827614at2759"/>
<proteinExistence type="predicted"/>
<name>A0A2G9TBX4_TELCI</name>
<sequence length="77" mass="8798">MNSIKEYLLPAFATFPMRRTHSLGLFKLMNTLAMVFLLPQALRTVGAWEANSAADAVYWGYYPYQAYFVNVFGFCAM</sequence>
<keyword evidence="1" id="KW-0812">Transmembrane</keyword>
<evidence type="ECO:0000313" key="2">
    <source>
        <dbReference type="EMBL" id="PIO55444.1"/>
    </source>
</evidence>
<evidence type="ECO:0000256" key="1">
    <source>
        <dbReference type="SAM" id="Phobius"/>
    </source>
</evidence>
<accession>A0A2G9TBX4</accession>
<reference evidence="2 3" key="1">
    <citation type="submission" date="2015-09" db="EMBL/GenBank/DDBJ databases">
        <title>Draft genome of the parasitic nematode Teladorsagia circumcincta isolate WARC Sus (inbred).</title>
        <authorList>
            <person name="Mitreva M."/>
        </authorList>
    </citation>
    <scope>NUCLEOTIDE SEQUENCE [LARGE SCALE GENOMIC DNA]</scope>
    <source>
        <strain evidence="2 3">S</strain>
    </source>
</reference>